<dbReference type="PANTHER" id="PTHR19136:SF81">
    <property type="entry name" value="MOLYBDENUM COFACTOR GUANYLYLTRANSFERASE"/>
    <property type="match status" value="1"/>
</dbReference>
<organism evidence="9 10">
    <name type="scientific">Conyzicola nivalis</name>
    <dbReference type="NCBI Taxonomy" id="1477021"/>
    <lineage>
        <taxon>Bacteria</taxon>
        <taxon>Bacillati</taxon>
        <taxon>Actinomycetota</taxon>
        <taxon>Actinomycetes</taxon>
        <taxon>Micrococcales</taxon>
        <taxon>Microbacteriaceae</taxon>
        <taxon>Conyzicola</taxon>
    </lineage>
</organism>
<dbReference type="InterPro" id="IPR029044">
    <property type="entry name" value="Nucleotide-diphossugar_trans"/>
</dbReference>
<dbReference type="InterPro" id="IPR025877">
    <property type="entry name" value="MobA-like_NTP_Trfase"/>
</dbReference>
<evidence type="ECO:0000256" key="1">
    <source>
        <dbReference type="ARBA" id="ARBA00022490"/>
    </source>
</evidence>
<keyword evidence="10" id="KW-1185">Reference proteome</keyword>
<keyword evidence="5" id="KW-0460">Magnesium</keyword>
<keyword evidence="2" id="KW-0808">Transferase</keyword>
<dbReference type="InterPro" id="IPR013482">
    <property type="entry name" value="Molybde_CF_guanTrfase"/>
</dbReference>
<dbReference type="SUPFAM" id="SSF53448">
    <property type="entry name" value="Nucleotide-diphospho-sugar transferases"/>
    <property type="match status" value="1"/>
</dbReference>
<dbReference type="Pfam" id="PF12804">
    <property type="entry name" value="NTP_transf_3"/>
    <property type="match status" value="1"/>
</dbReference>
<evidence type="ECO:0000256" key="7">
    <source>
        <dbReference type="ARBA" id="ARBA00023150"/>
    </source>
</evidence>
<keyword evidence="4" id="KW-0547">Nucleotide-binding</keyword>
<accession>A0ABV2QNH2</accession>
<keyword evidence="7" id="KW-0501">Molybdenum cofactor biosynthesis</keyword>
<keyword evidence="3" id="KW-0479">Metal-binding</keyword>
<evidence type="ECO:0000256" key="5">
    <source>
        <dbReference type="ARBA" id="ARBA00022842"/>
    </source>
</evidence>
<dbReference type="RefSeq" id="WP_354024223.1">
    <property type="nucleotide sequence ID" value="NZ_JBEPSJ010000001.1"/>
</dbReference>
<evidence type="ECO:0000256" key="4">
    <source>
        <dbReference type="ARBA" id="ARBA00022741"/>
    </source>
</evidence>
<gene>
    <name evidence="9" type="ORF">ABIE21_001563</name>
</gene>
<evidence type="ECO:0000313" key="10">
    <source>
        <dbReference type="Proteomes" id="UP001549257"/>
    </source>
</evidence>
<evidence type="ECO:0000256" key="2">
    <source>
        <dbReference type="ARBA" id="ARBA00022679"/>
    </source>
</evidence>
<keyword evidence="1" id="KW-0963">Cytoplasm</keyword>
<evidence type="ECO:0000256" key="6">
    <source>
        <dbReference type="ARBA" id="ARBA00023134"/>
    </source>
</evidence>
<evidence type="ECO:0000259" key="8">
    <source>
        <dbReference type="Pfam" id="PF12804"/>
    </source>
</evidence>
<evidence type="ECO:0000256" key="3">
    <source>
        <dbReference type="ARBA" id="ARBA00022723"/>
    </source>
</evidence>
<feature type="domain" description="MobA-like NTP transferase" evidence="8">
    <location>
        <begin position="5"/>
        <end position="152"/>
    </location>
</feature>
<proteinExistence type="predicted"/>
<dbReference type="EMBL" id="JBEPSJ010000001">
    <property type="protein sequence ID" value="MET4582073.1"/>
    <property type="molecule type" value="Genomic_DNA"/>
</dbReference>
<sequence length="206" mass="20896">MEFDAIVLAGGRSSRMGSAKSALLFEGRPLVELAVEAARDARTVVVVGPDELAPAGVLTARESPALGGPAAALVAGVDTLARLVDGPAAWLLVLACDLPRVGEAVRALLAEAPPHTDGACEAVVAVDDSGRRQPLLAVYRTDALVRAAASARSSGDLAGLPLRRLVGGLHTVEVAVDDALCADVDTPEQARSFGIDVPRAAGAALI</sequence>
<dbReference type="CDD" id="cd02503">
    <property type="entry name" value="MobA"/>
    <property type="match status" value="1"/>
</dbReference>
<dbReference type="PANTHER" id="PTHR19136">
    <property type="entry name" value="MOLYBDENUM COFACTOR GUANYLYLTRANSFERASE"/>
    <property type="match status" value="1"/>
</dbReference>
<reference evidence="9 10" key="1">
    <citation type="submission" date="2024-06" db="EMBL/GenBank/DDBJ databases">
        <title>Sorghum-associated microbial communities from plants grown in Nebraska, USA.</title>
        <authorList>
            <person name="Schachtman D."/>
        </authorList>
    </citation>
    <scope>NUCLEOTIDE SEQUENCE [LARGE SCALE GENOMIC DNA]</scope>
    <source>
        <strain evidence="9 10">2857</strain>
    </source>
</reference>
<dbReference type="Proteomes" id="UP001549257">
    <property type="component" value="Unassembled WGS sequence"/>
</dbReference>
<comment type="caution">
    <text evidence="9">The sequence shown here is derived from an EMBL/GenBank/DDBJ whole genome shotgun (WGS) entry which is preliminary data.</text>
</comment>
<name>A0ABV2QNH2_9MICO</name>
<dbReference type="Gene3D" id="3.90.550.10">
    <property type="entry name" value="Spore Coat Polysaccharide Biosynthesis Protein SpsA, Chain A"/>
    <property type="match status" value="1"/>
</dbReference>
<protein>
    <submittedName>
        <fullName evidence="9">Molybdopterin-guanine dinucleotide biosynthesis protein A</fullName>
    </submittedName>
</protein>
<evidence type="ECO:0000313" key="9">
    <source>
        <dbReference type="EMBL" id="MET4582073.1"/>
    </source>
</evidence>
<keyword evidence="6" id="KW-0342">GTP-binding</keyword>